<organism evidence="1 2">
    <name type="scientific">Saccharopolyspora shandongensis</name>
    <dbReference type="NCBI Taxonomy" id="418495"/>
    <lineage>
        <taxon>Bacteria</taxon>
        <taxon>Bacillati</taxon>
        <taxon>Actinomycetota</taxon>
        <taxon>Actinomycetes</taxon>
        <taxon>Pseudonocardiales</taxon>
        <taxon>Pseudonocardiaceae</taxon>
        <taxon>Saccharopolyspora</taxon>
    </lineage>
</organism>
<dbReference type="Proteomes" id="UP000199529">
    <property type="component" value="Unassembled WGS sequence"/>
</dbReference>
<dbReference type="EMBL" id="FNOK01000033">
    <property type="protein sequence ID" value="SDY72123.1"/>
    <property type="molecule type" value="Genomic_DNA"/>
</dbReference>
<gene>
    <name evidence="1" type="ORF">SAMN05216215_103371</name>
</gene>
<reference evidence="2" key="1">
    <citation type="submission" date="2016-10" db="EMBL/GenBank/DDBJ databases">
        <authorList>
            <person name="Varghese N."/>
            <person name="Submissions S."/>
        </authorList>
    </citation>
    <scope>NUCLEOTIDE SEQUENCE [LARGE SCALE GENOMIC DNA]</scope>
    <source>
        <strain evidence="2">CGMCC 4.3530</strain>
    </source>
</reference>
<accession>A0A1H3M695</accession>
<evidence type="ECO:0000313" key="2">
    <source>
        <dbReference type="Proteomes" id="UP000199529"/>
    </source>
</evidence>
<keyword evidence="2" id="KW-1185">Reference proteome</keyword>
<sequence>MHVVWEYQDRERGYWWDPIASIKLGPTREERREEFLAEELWPPTGDHSN</sequence>
<name>A0A1H3M695_9PSEU</name>
<protein>
    <submittedName>
        <fullName evidence="1">Uncharacterized protein</fullName>
    </submittedName>
</protein>
<proteinExistence type="predicted"/>
<dbReference type="AlphaFoldDB" id="A0A1H3M695"/>
<evidence type="ECO:0000313" key="1">
    <source>
        <dbReference type="EMBL" id="SDY72123.1"/>
    </source>
</evidence>
<dbReference type="RefSeq" id="WP_177226747.1">
    <property type="nucleotide sequence ID" value="NZ_FNOK01000033.1"/>
</dbReference>